<accession>A0A0F8ZJ72</accession>
<dbReference type="AlphaFoldDB" id="A0A0F8ZJ72"/>
<organism evidence="1">
    <name type="scientific">marine sediment metagenome</name>
    <dbReference type="NCBI Taxonomy" id="412755"/>
    <lineage>
        <taxon>unclassified sequences</taxon>
        <taxon>metagenomes</taxon>
        <taxon>ecological metagenomes</taxon>
    </lineage>
</organism>
<dbReference type="EMBL" id="LAZR01051008">
    <property type="protein sequence ID" value="KKK86095.1"/>
    <property type="molecule type" value="Genomic_DNA"/>
</dbReference>
<reference evidence="1" key="1">
    <citation type="journal article" date="2015" name="Nature">
        <title>Complex archaea that bridge the gap between prokaryotes and eukaryotes.</title>
        <authorList>
            <person name="Spang A."/>
            <person name="Saw J.H."/>
            <person name="Jorgensen S.L."/>
            <person name="Zaremba-Niedzwiedzka K."/>
            <person name="Martijn J."/>
            <person name="Lind A.E."/>
            <person name="van Eijk R."/>
            <person name="Schleper C."/>
            <person name="Guy L."/>
            <person name="Ettema T.J."/>
        </authorList>
    </citation>
    <scope>NUCLEOTIDE SEQUENCE</scope>
</reference>
<gene>
    <name evidence="1" type="ORF">LCGC14_2766670</name>
</gene>
<evidence type="ECO:0000313" key="1">
    <source>
        <dbReference type="EMBL" id="KKK86095.1"/>
    </source>
</evidence>
<proteinExistence type="predicted"/>
<name>A0A0F8ZJ72_9ZZZZ</name>
<sequence length="86" mass="9877">MTPRKYIRIGKNYKQKIKLLSFDDAYPALEIVRDGSDGWFLARCPSHFDEHPSLGVKEGDDGELVVNCFFGCSTKEVIDEIRRILK</sequence>
<evidence type="ECO:0008006" key="2">
    <source>
        <dbReference type="Google" id="ProtNLM"/>
    </source>
</evidence>
<comment type="caution">
    <text evidence="1">The sequence shown here is derived from an EMBL/GenBank/DDBJ whole genome shotgun (WGS) entry which is preliminary data.</text>
</comment>
<protein>
    <recommendedName>
        <fullName evidence="2">Zinc finger CHC2-type domain-containing protein</fullName>
    </recommendedName>
</protein>